<reference evidence="2 3" key="1">
    <citation type="submission" date="2010-03" db="EMBL/GenBank/DDBJ databases">
        <title>The genome sequence of Coprococcus catus GD/7.</title>
        <authorList>
            <consortium name="metaHIT consortium -- http://www.metahit.eu/"/>
            <person name="Pajon A."/>
            <person name="Turner K."/>
            <person name="Parkhill J."/>
            <person name="Duncan S."/>
            <person name="Flint H."/>
        </authorList>
    </citation>
    <scope>NUCLEOTIDE SEQUENCE [LARGE SCALE GENOMIC DNA]</scope>
    <source>
        <strain evidence="2 3">GD/7</strain>
    </source>
</reference>
<dbReference type="Pfam" id="PF05857">
    <property type="entry name" value="TraX"/>
    <property type="match status" value="1"/>
</dbReference>
<feature type="transmembrane region" description="Helical" evidence="1">
    <location>
        <begin position="210"/>
        <end position="230"/>
    </location>
</feature>
<proteinExistence type="predicted"/>
<dbReference type="RefSeq" id="WP_015514395.1">
    <property type="nucleotide sequence ID" value="NC_021009.1"/>
</dbReference>
<gene>
    <name evidence="2" type="ORF">CC1_21160</name>
</gene>
<keyword evidence="1" id="KW-0472">Membrane</keyword>
<feature type="transmembrane region" description="Helical" evidence="1">
    <location>
        <begin position="70"/>
        <end position="91"/>
    </location>
</feature>
<dbReference type="HOGENOM" id="CLU_074054_0_0_9"/>
<name>D4J906_9FIRM</name>
<dbReference type="Proteomes" id="UP000008798">
    <property type="component" value="Chromosome"/>
</dbReference>
<sequence length="231" mass="26851">MSNSIAVKKYEKLDGTTLKIIACISMFIDHFGYICFPGNIALRIVGRLAFPIYCFLLVEGIMHTRDIRRYMFRMFVFALISEIPFDIAFYHELIYPFHQNVFFTLVLGLITICLIRHRLFKNKILQAIYGIAVVMLMGILANTFYVDYYIYGIVCMAAFYVFRDSKWKKCLASSLSLGIMGGIEWFAAFAVIPIIMYNGRRGKQTKVMQYGFYIFYPVHLLILAAVHVFFF</sequence>
<reference evidence="2 3" key="2">
    <citation type="submission" date="2010-03" db="EMBL/GenBank/DDBJ databases">
        <authorList>
            <person name="Pajon A."/>
        </authorList>
    </citation>
    <scope>NUCLEOTIDE SEQUENCE [LARGE SCALE GENOMIC DNA]</scope>
    <source>
        <strain evidence="2 3">GD/7</strain>
    </source>
</reference>
<dbReference type="AlphaFoldDB" id="D4J906"/>
<protein>
    <submittedName>
        <fullName evidence="2">TraX protein</fullName>
    </submittedName>
</protein>
<dbReference type="EMBL" id="FP929038">
    <property type="protein sequence ID" value="CBK80827.1"/>
    <property type="molecule type" value="Genomic_DNA"/>
</dbReference>
<dbReference type="PATRIC" id="fig|717962.3.peg.2009"/>
<evidence type="ECO:0000313" key="2">
    <source>
        <dbReference type="EMBL" id="CBK80827.1"/>
    </source>
</evidence>
<dbReference type="KEGG" id="cct:CC1_21160"/>
<feature type="transmembrane region" description="Helical" evidence="1">
    <location>
        <begin position="16"/>
        <end position="34"/>
    </location>
</feature>
<organism evidence="2 3">
    <name type="scientific">Coprococcus catus GD/7</name>
    <dbReference type="NCBI Taxonomy" id="717962"/>
    <lineage>
        <taxon>Bacteria</taxon>
        <taxon>Bacillati</taxon>
        <taxon>Bacillota</taxon>
        <taxon>Clostridia</taxon>
        <taxon>Lachnospirales</taxon>
        <taxon>Lachnospiraceae</taxon>
        <taxon>Coprococcus</taxon>
    </lineage>
</organism>
<feature type="transmembrane region" description="Helical" evidence="1">
    <location>
        <begin position="97"/>
        <end position="115"/>
    </location>
</feature>
<feature type="transmembrane region" description="Helical" evidence="1">
    <location>
        <begin position="171"/>
        <end position="198"/>
    </location>
</feature>
<feature type="transmembrane region" description="Helical" evidence="1">
    <location>
        <begin position="127"/>
        <end position="151"/>
    </location>
</feature>
<accession>D4J906</accession>
<keyword evidence="1" id="KW-0812">Transmembrane</keyword>
<evidence type="ECO:0000313" key="3">
    <source>
        <dbReference type="Proteomes" id="UP000008798"/>
    </source>
</evidence>
<dbReference type="InterPro" id="IPR008875">
    <property type="entry name" value="TraX"/>
</dbReference>
<evidence type="ECO:0000256" key="1">
    <source>
        <dbReference type="SAM" id="Phobius"/>
    </source>
</evidence>
<keyword evidence="1" id="KW-1133">Transmembrane helix</keyword>